<evidence type="ECO:0000259" key="9">
    <source>
        <dbReference type="PROSITE" id="PS51900"/>
    </source>
</evidence>
<reference evidence="10 11" key="1">
    <citation type="submission" date="2020-06" db="EMBL/GenBank/DDBJ databases">
        <title>Whole-genome sequence of Allochromatium humboldtianum DSM 21881, type strain.</title>
        <authorList>
            <person name="Kyndt J.A."/>
            <person name="Meyer T.E."/>
        </authorList>
    </citation>
    <scope>NUCLEOTIDE SEQUENCE [LARGE SCALE GENOMIC DNA]</scope>
    <source>
        <strain evidence="10 11">DSM 21881</strain>
    </source>
</reference>
<dbReference type="AlphaFoldDB" id="A0A850RHN1"/>
<dbReference type="InterPro" id="IPR053876">
    <property type="entry name" value="Phage_int_M"/>
</dbReference>
<keyword evidence="4" id="KW-0233">DNA recombination</keyword>
<evidence type="ECO:0000256" key="4">
    <source>
        <dbReference type="ARBA" id="ARBA00023172"/>
    </source>
</evidence>
<dbReference type="InterPro" id="IPR013762">
    <property type="entry name" value="Integrase-like_cat_sf"/>
</dbReference>
<dbReference type="CDD" id="cd00801">
    <property type="entry name" value="INT_P4_C"/>
    <property type="match status" value="1"/>
</dbReference>
<dbReference type="PROSITE" id="PS51900">
    <property type="entry name" value="CB"/>
    <property type="match status" value="1"/>
</dbReference>
<dbReference type="Pfam" id="PF13356">
    <property type="entry name" value="Arm-DNA-bind_3"/>
    <property type="match status" value="1"/>
</dbReference>
<dbReference type="PROSITE" id="PS51898">
    <property type="entry name" value="TYR_RECOMBINASE"/>
    <property type="match status" value="1"/>
</dbReference>
<evidence type="ECO:0000256" key="1">
    <source>
        <dbReference type="ARBA" id="ARBA00008857"/>
    </source>
</evidence>
<dbReference type="Pfam" id="PF22022">
    <property type="entry name" value="Phage_int_M"/>
    <property type="match status" value="1"/>
</dbReference>
<dbReference type="Gene3D" id="1.10.443.10">
    <property type="entry name" value="Intergrase catalytic core"/>
    <property type="match status" value="1"/>
</dbReference>
<feature type="region of interest" description="Disordered" evidence="7">
    <location>
        <begin position="430"/>
        <end position="452"/>
    </location>
</feature>
<evidence type="ECO:0000259" key="8">
    <source>
        <dbReference type="PROSITE" id="PS51898"/>
    </source>
</evidence>
<dbReference type="RefSeq" id="WP_176977182.1">
    <property type="nucleotide sequence ID" value="NZ_JABZEO010000010.1"/>
</dbReference>
<dbReference type="Pfam" id="PF00589">
    <property type="entry name" value="Phage_integrase"/>
    <property type="match status" value="1"/>
</dbReference>
<dbReference type="InterPro" id="IPR002104">
    <property type="entry name" value="Integrase_catalytic"/>
</dbReference>
<evidence type="ECO:0000313" key="10">
    <source>
        <dbReference type="EMBL" id="NVZ10440.1"/>
    </source>
</evidence>
<protein>
    <submittedName>
        <fullName evidence="10">Integrase arm-type DNA-binding domain-containing protein</fullName>
    </submittedName>
</protein>
<evidence type="ECO:0000313" key="11">
    <source>
        <dbReference type="Proteomes" id="UP000592294"/>
    </source>
</evidence>
<dbReference type="Gene3D" id="3.30.160.390">
    <property type="entry name" value="Integrase, DNA-binding domain"/>
    <property type="match status" value="1"/>
</dbReference>
<dbReference type="InterPro" id="IPR025166">
    <property type="entry name" value="Integrase_DNA_bind_dom"/>
</dbReference>
<feature type="compositionally biased region" description="Low complexity" evidence="7">
    <location>
        <begin position="430"/>
        <end position="444"/>
    </location>
</feature>
<dbReference type="Gene3D" id="1.10.150.130">
    <property type="match status" value="1"/>
</dbReference>
<evidence type="ECO:0000256" key="2">
    <source>
        <dbReference type="ARBA" id="ARBA00022908"/>
    </source>
</evidence>
<dbReference type="GO" id="GO:0015074">
    <property type="term" value="P:DNA integration"/>
    <property type="evidence" value="ECO:0007669"/>
    <property type="project" value="UniProtKB-KW"/>
</dbReference>
<sequence>MLSDRQIKNLTATGKPYRLREKSTDPSLRGFGVQVSAAGTKTFYVEYSFGGQRGHFYRLGAYPSLSLAQARERCRDVRNLVDQGIDPKAELDRRRTSEVLERKAQEQQAQLARATATYEDLVRVYLASLDNPTTRDEIERLLQKDARPILKDKRVTEIEPRDIRAVLDRARKRGAKRVVFMLHSYLHAAFVHAIGEQEIDGLLFPLTTNPVAAVKKPDSGMTPCSRVLSKEEIGTLWQALTIEADRLSPMTIGAIRLMLLSGQRLQEILRTRWDQLDFTDGTWSFAREQTKTKRPHLVPLTPMIHETLMAIPRLGPLVFPHSRPSDKTPEAIAIMPFRSITQAIERLCARHALEAFTPRDLRRTCTTHWARLGIQPSVRFLLQNRAVNDIEETHYNIYDGLPEKRQALECWEQELRGLLDTASMISLGSSPSAIQSASAPSQAGLTPSRNRV</sequence>
<dbReference type="InterPro" id="IPR011010">
    <property type="entry name" value="DNA_brk_join_enz"/>
</dbReference>
<name>A0A850RHN1_9GAMM</name>
<keyword evidence="2" id="KW-0229">DNA integration</keyword>
<dbReference type="PANTHER" id="PTHR30629">
    <property type="entry name" value="PROPHAGE INTEGRASE"/>
    <property type="match status" value="1"/>
</dbReference>
<dbReference type="InterPro" id="IPR038488">
    <property type="entry name" value="Integrase_DNA-bd_sf"/>
</dbReference>
<feature type="domain" description="Tyr recombinase" evidence="8">
    <location>
        <begin position="223"/>
        <end position="412"/>
    </location>
</feature>
<dbReference type="SUPFAM" id="SSF56349">
    <property type="entry name" value="DNA breaking-rejoining enzymes"/>
    <property type="match status" value="1"/>
</dbReference>
<dbReference type="PANTHER" id="PTHR30629:SF2">
    <property type="entry name" value="PROPHAGE INTEGRASE INTS-RELATED"/>
    <property type="match status" value="1"/>
</dbReference>
<keyword evidence="3 5" id="KW-0238">DNA-binding</keyword>
<evidence type="ECO:0000256" key="7">
    <source>
        <dbReference type="SAM" id="MobiDB-lite"/>
    </source>
</evidence>
<dbReference type="InterPro" id="IPR044068">
    <property type="entry name" value="CB"/>
</dbReference>
<evidence type="ECO:0000256" key="3">
    <source>
        <dbReference type="ARBA" id="ARBA00023125"/>
    </source>
</evidence>
<organism evidence="10 11">
    <name type="scientific">Allochromatium humboldtianum</name>
    <dbReference type="NCBI Taxonomy" id="504901"/>
    <lineage>
        <taxon>Bacteria</taxon>
        <taxon>Pseudomonadati</taxon>
        <taxon>Pseudomonadota</taxon>
        <taxon>Gammaproteobacteria</taxon>
        <taxon>Chromatiales</taxon>
        <taxon>Chromatiaceae</taxon>
        <taxon>Allochromatium</taxon>
    </lineage>
</organism>
<evidence type="ECO:0000256" key="5">
    <source>
        <dbReference type="PROSITE-ProRule" id="PRU01248"/>
    </source>
</evidence>
<feature type="domain" description="Core-binding (CB)" evidence="9">
    <location>
        <begin position="116"/>
        <end position="194"/>
    </location>
</feature>
<dbReference type="Proteomes" id="UP000592294">
    <property type="component" value="Unassembled WGS sequence"/>
</dbReference>
<dbReference type="GO" id="GO:0003677">
    <property type="term" value="F:DNA binding"/>
    <property type="evidence" value="ECO:0007669"/>
    <property type="project" value="UniProtKB-UniRule"/>
</dbReference>
<accession>A0A850RHN1</accession>
<dbReference type="GO" id="GO:0006310">
    <property type="term" value="P:DNA recombination"/>
    <property type="evidence" value="ECO:0007669"/>
    <property type="project" value="UniProtKB-KW"/>
</dbReference>
<evidence type="ECO:0000256" key="6">
    <source>
        <dbReference type="SAM" id="Coils"/>
    </source>
</evidence>
<keyword evidence="11" id="KW-1185">Reference proteome</keyword>
<feature type="coiled-coil region" evidence="6">
    <location>
        <begin position="97"/>
        <end position="124"/>
    </location>
</feature>
<dbReference type="EMBL" id="JABZEO010000010">
    <property type="protein sequence ID" value="NVZ10440.1"/>
    <property type="molecule type" value="Genomic_DNA"/>
</dbReference>
<comment type="caution">
    <text evidence="10">The sequence shown here is derived from an EMBL/GenBank/DDBJ whole genome shotgun (WGS) entry which is preliminary data.</text>
</comment>
<comment type="similarity">
    <text evidence="1">Belongs to the 'phage' integrase family.</text>
</comment>
<dbReference type="InterPro" id="IPR010998">
    <property type="entry name" value="Integrase_recombinase_N"/>
</dbReference>
<keyword evidence="6" id="KW-0175">Coiled coil</keyword>
<gene>
    <name evidence="10" type="ORF">HW932_14335</name>
</gene>
<dbReference type="InterPro" id="IPR050808">
    <property type="entry name" value="Phage_Integrase"/>
</dbReference>
<proteinExistence type="inferred from homology"/>